<keyword evidence="3" id="KW-1185">Reference proteome</keyword>
<dbReference type="AlphaFoldDB" id="A0A4Z2H7I8"/>
<name>A0A4Z2H7I8_9TELE</name>
<dbReference type="Proteomes" id="UP000314294">
    <property type="component" value="Unassembled WGS sequence"/>
</dbReference>
<gene>
    <name evidence="2" type="ORF">EYF80_028964</name>
</gene>
<accession>A0A4Z2H7I8</accession>
<feature type="compositionally biased region" description="Basic and acidic residues" evidence="1">
    <location>
        <begin position="1"/>
        <end position="27"/>
    </location>
</feature>
<feature type="region of interest" description="Disordered" evidence="1">
    <location>
        <begin position="1"/>
        <end position="93"/>
    </location>
</feature>
<feature type="compositionally biased region" description="Basic and acidic residues" evidence="1">
    <location>
        <begin position="42"/>
        <end position="65"/>
    </location>
</feature>
<proteinExistence type="predicted"/>
<sequence>MNQSLEERHGDAAEVTPRETGDLRSNEDFNGPLVMLQLSDSHQLDPVDRMRIREVPPEERRERGRPGLKSLSSPLGRSLLSSILSPTLPLLPP</sequence>
<dbReference type="EMBL" id="SRLO01000327">
    <property type="protein sequence ID" value="TNN60794.1"/>
    <property type="molecule type" value="Genomic_DNA"/>
</dbReference>
<evidence type="ECO:0000256" key="1">
    <source>
        <dbReference type="SAM" id="MobiDB-lite"/>
    </source>
</evidence>
<feature type="compositionally biased region" description="Low complexity" evidence="1">
    <location>
        <begin position="67"/>
        <end position="93"/>
    </location>
</feature>
<evidence type="ECO:0000313" key="3">
    <source>
        <dbReference type="Proteomes" id="UP000314294"/>
    </source>
</evidence>
<reference evidence="2 3" key="1">
    <citation type="submission" date="2019-03" db="EMBL/GenBank/DDBJ databases">
        <title>First draft genome of Liparis tanakae, snailfish: a comprehensive survey of snailfish specific genes.</title>
        <authorList>
            <person name="Kim W."/>
            <person name="Song I."/>
            <person name="Jeong J.-H."/>
            <person name="Kim D."/>
            <person name="Kim S."/>
            <person name="Ryu S."/>
            <person name="Song J.Y."/>
            <person name="Lee S.K."/>
        </authorList>
    </citation>
    <scope>NUCLEOTIDE SEQUENCE [LARGE SCALE GENOMIC DNA]</scope>
    <source>
        <tissue evidence="2">Muscle</tissue>
    </source>
</reference>
<comment type="caution">
    <text evidence="2">The sequence shown here is derived from an EMBL/GenBank/DDBJ whole genome shotgun (WGS) entry which is preliminary data.</text>
</comment>
<evidence type="ECO:0000313" key="2">
    <source>
        <dbReference type="EMBL" id="TNN60794.1"/>
    </source>
</evidence>
<organism evidence="2 3">
    <name type="scientific">Liparis tanakae</name>
    <name type="common">Tanaka's snailfish</name>
    <dbReference type="NCBI Taxonomy" id="230148"/>
    <lineage>
        <taxon>Eukaryota</taxon>
        <taxon>Metazoa</taxon>
        <taxon>Chordata</taxon>
        <taxon>Craniata</taxon>
        <taxon>Vertebrata</taxon>
        <taxon>Euteleostomi</taxon>
        <taxon>Actinopterygii</taxon>
        <taxon>Neopterygii</taxon>
        <taxon>Teleostei</taxon>
        <taxon>Neoteleostei</taxon>
        <taxon>Acanthomorphata</taxon>
        <taxon>Eupercaria</taxon>
        <taxon>Perciformes</taxon>
        <taxon>Cottioidei</taxon>
        <taxon>Cottales</taxon>
        <taxon>Liparidae</taxon>
        <taxon>Liparis</taxon>
    </lineage>
</organism>
<protein>
    <submittedName>
        <fullName evidence="2">Uncharacterized protein</fullName>
    </submittedName>
</protein>